<keyword evidence="6" id="KW-0508">mRNA splicing</keyword>
<evidence type="ECO:0000256" key="9">
    <source>
        <dbReference type="SAM" id="Coils"/>
    </source>
</evidence>
<evidence type="ECO:0000256" key="6">
    <source>
        <dbReference type="ARBA" id="ARBA00023187"/>
    </source>
</evidence>
<evidence type="ECO:0000256" key="3">
    <source>
        <dbReference type="ARBA" id="ARBA00008726"/>
    </source>
</evidence>
<comment type="subcellular location">
    <subcellularLocation>
        <location evidence="2">Cytoplasm</location>
    </subcellularLocation>
    <subcellularLocation>
        <location evidence="1">Nucleus</location>
    </subcellularLocation>
</comment>
<feature type="coiled-coil region" evidence="9">
    <location>
        <begin position="106"/>
        <end position="147"/>
    </location>
</feature>
<keyword evidence="9" id="KW-0175">Coiled coil</keyword>
<reference evidence="13" key="2">
    <citation type="submission" date="2025-09" db="UniProtKB">
        <authorList>
            <consortium name="Ensembl"/>
        </authorList>
    </citation>
    <scope>IDENTIFICATION</scope>
</reference>
<keyword evidence="4" id="KW-0963">Cytoplasm</keyword>
<proteinExistence type="inferred from homology"/>
<dbReference type="GO" id="GO:0008380">
    <property type="term" value="P:RNA splicing"/>
    <property type="evidence" value="ECO:0007669"/>
    <property type="project" value="UniProtKB-KW"/>
</dbReference>
<evidence type="ECO:0000256" key="4">
    <source>
        <dbReference type="ARBA" id="ARBA00022490"/>
    </source>
</evidence>
<name>A0A8C8DHT7_9TELE</name>
<dbReference type="GO" id="GO:0006397">
    <property type="term" value="P:mRNA processing"/>
    <property type="evidence" value="ECO:0007669"/>
    <property type="project" value="UniProtKB-KW"/>
</dbReference>
<dbReference type="Pfam" id="PF22782">
    <property type="entry name" value="SDE2"/>
    <property type="match status" value="1"/>
</dbReference>
<dbReference type="GO" id="GO:0005737">
    <property type="term" value="C:cytoplasm"/>
    <property type="evidence" value="ECO:0007669"/>
    <property type="project" value="UniProtKB-SubCell"/>
</dbReference>
<dbReference type="GeneTree" id="ENSGT00530000063402"/>
<evidence type="ECO:0000256" key="2">
    <source>
        <dbReference type="ARBA" id="ARBA00004496"/>
    </source>
</evidence>
<feature type="region of interest" description="Disordered" evidence="10">
    <location>
        <begin position="311"/>
        <end position="336"/>
    </location>
</feature>
<organism evidence="13 14">
    <name type="scientific">Oryzias sinensis</name>
    <name type="common">Chinese medaka</name>
    <dbReference type="NCBI Taxonomy" id="183150"/>
    <lineage>
        <taxon>Eukaryota</taxon>
        <taxon>Metazoa</taxon>
        <taxon>Chordata</taxon>
        <taxon>Craniata</taxon>
        <taxon>Vertebrata</taxon>
        <taxon>Euteleostomi</taxon>
        <taxon>Actinopterygii</taxon>
        <taxon>Neopterygii</taxon>
        <taxon>Teleostei</taxon>
        <taxon>Neoteleostei</taxon>
        <taxon>Acanthomorphata</taxon>
        <taxon>Ovalentaria</taxon>
        <taxon>Atherinomorphae</taxon>
        <taxon>Beloniformes</taxon>
        <taxon>Adrianichthyidae</taxon>
        <taxon>Oryziinae</taxon>
        <taxon>Oryzias</taxon>
    </lineage>
</organism>
<protein>
    <recommendedName>
        <fullName evidence="15">Replication stress response regulator SDE2</fullName>
    </recommendedName>
</protein>
<dbReference type="InterPro" id="IPR053821">
    <property type="entry name" value="Sde2_Ubi"/>
</dbReference>
<evidence type="ECO:0000313" key="14">
    <source>
        <dbReference type="Proteomes" id="UP000694383"/>
    </source>
</evidence>
<keyword evidence="5" id="KW-0507">mRNA processing</keyword>
<dbReference type="GO" id="GO:0005634">
    <property type="term" value="C:nucleus"/>
    <property type="evidence" value="ECO:0007669"/>
    <property type="project" value="UniProtKB-SubCell"/>
</dbReference>
<keyword evidence="7" id="KW-0539">Nucleus</keyword>
<comment type="similarity">
    <text evidence="3">Belongs to the SDE2 family.</text>
</comment>
<reference evidence="13" key="1">
    <citation type="submission" date="2025-08" db="UniProtKB">
        <authorList>
            <consortium name="Ensembl"/>
        </authorList>
    </citation>
    <scope>IDENTIFICATION</scope>
</reference>
<dbReference type="Ensembl" id="ENSOSIT00000007057.1">
    <property type="protein sequence ID" value="ENSOSIP00000006595.1"/>
    <property type="gene ID" value="ENSOSIG00000004472.1"/>
</dbReference>
<feature type="domain" description="SDE2-like" evidence="12">
    <location>
        <begin position="73"/>
        <end position="168"/>
    </location>
</feature>
<evidence type="ECO:0000256" key="7">
    <source>
        <dbReference type="ARBA" id="ARBA00023242"/>
    </source>
</evidence>
<evidence type="ECO:0008006" key="15">
    <source>
        <dbReference type="Google" id="ProtNLM"/>
    </source>
</evidence>
<dbReference type="Proteomes" id="UP000694383">
    <property type="component" value="Unplaced"/>
</dbReference>
<feature type="domain" description="Splicing regulator SDE2 ubiquitin" evidence="11">
    <location>
        <begin position="34"/>
        <end position="72"/>
    </location>
</feature>
<sequence length="336" mass="37173">MRVPLEGRMEVFVVVPRSRGSVCVLPRGSVVKDVLDRFVPQQNFYVTTNGRLAPPQDPLQDGLTYRLEPRLCGGGGGFGSMLRALGAQIEKTTNREACRDLSGRRLRDVNHEKEMAEWLKKQAEREAEKEQRRLERLQRKLAAPKHQLSDPEYQRQCHHLSERLEDSVLKGLQASSGAAAADITAVKRASSTVPGGAPPQKKKAGGGAAASFWSVLGSGPFHSGVDSENPRTCSLEGTFWKVFMDQNPFRVLRVTVLLVQTFLWTRPAQSALVLLLPGSGSPGPEPVSEPTVDSKLYLKSVFQSSERRHFTTHEMQPGRTGPDVWALRPSFSESKH</sequence>
<evidence type="ECO:0000256" key="1">
    <source>
        <dbReference type="ARBA" id="ARBA00004123"/>
    </source>
</evidence>
<dbReference type="Pfam" id="PF22781">
    <property type="entry name" value="Sde2_N_Ubi_vert"/>
    <property type="match status" value="1"/>
</dbReference>
<dbReference type="PANTHER" id="PTHR12786">
    <property type="entry name" value="SPLICING FACTOR SF3A-RELATED"/>
    <property type="match status" value="1"/>
</dbReference>
<evidence type="ECO:0000259" key="11">
    <source>
        <dbReference type="Pfam" id="PF22781"/>
    </source>
</evidence>
<evidence type="ECO:0000256" key="10">
    <source>
        <dbReference type="SAM" id="MobiDB-lite"/>
    </source>
</evidence>
<dbReference type="PANTHER" id="PTHR12786:SF1">
    <property type="entry name" value="SPLICING REGULATOR SDE2"/>
    <property type="match status" value="1"/>
</dbReference>
<dbReference type="InterPro" id="IPR051421">
    <property type="entry name" value="RNA_Proc_DNA_Dmg_Regulator"/>
</dbReference>
<evidence type="ECO:0000256" key="5">
    <source>
        <dbReference type="ARBA" id="ARBA00022664"/>
    </source>
</evidence>
<accession>A0A8C8DHT7</accession>
<evidence type="ECO:0000259" key="12">
    <source>
        <dbReference type="Pfam" id="PF22782"/>
    </source>
</evidence>
<keyword evidence="8" id="KW-0131">Cell cycle</keyword>
<keyword evidence="14" id="KW-1185">Reference proteome</keyword>
<evidence type="ECO:0000256" key="8">
    <source>
        <dbReference type="ARBA" id="ARBA00023306"/>
    </source>
</evidence>
<evidence type="ECO:0000313" key="13">
    <source>
        <dbReference type="Ensembl" id="ENSOSIP00000006595.1"/>
    </source>
</evidence>
<dbReference type="InterPro" id="IPR053822">
    <property type="entry name" value="SDE2-like_dom"/>
</dbReference>
<dbReference type="AlphaFoldDB" id="A0A8C8DHT7"/>